<evidence type="ECO:0000256" key="2">
    <source>
        <dbReference type="SAM" id="SignalP"/>
    </source>
</evidence>
<dbReference type="AlphaFoldDB" id="A0A183EPN6"/>
<evidence type="ECO:0000313" key="3">
    <source>
        <dbReference type="EMBL" id="VDN40734.1"/>
    </source>
</evidence>
<dbReference type="WBParaSite" id="GPUH_0002295501-mRNA-1">
    <property type="protein sequence ID" value="GPUH_0002295501-mRNA-1"/>
    <property type="gene ID" value="GPUH_0002295501"/>
</dbReference>
<dbReference type="Proteomes" id="UP000271098">
    <property type="component" value="Unassembled WGS sequence"/>
</dbReference>
<reference evidence="3 4" key="2">
    <citation type="submission" date="2018-11" db="EMBL/GenBank/DDBJ databases">
        <authorList>
            <consortium name="Pathogen Informatics"/>
        </authorList>
    </citation>
    <scope>NUCLEOTIDE SEQUENCE [LARGE SCALE GENOMIC DNA]</scope>
</reference>
<keyword evidence="2" id="KW-0732">Signal</keyword>
<keyword evidence="4" id="KW-1185">Reference proteome</keyword>
<name>A0A183EPN6_9BILA</name>
<proteinExistence type="predicted"/>
<feature type="signal peptide" evidence="2">
    <location>
        <begin position="1"/>
        <end position="30"/>
    </location>
</feature>
<evidence type="ECO:0000313" key="5">
    <source>
        <dbReference type="WBParaSite" id="GPUH_0002295501-mRNA-1"/>
    </source>
</evidence>
<gene>
    <name evidence="3" type="ORF">GPUH_LOCUS22926</name>
</gene>
<feature type="region of interest" description="Disordered" evidence="1">
    <location>
        <begin position="104"/>
        <end position="127"/>
    </location>
</feature>
<feature type="chain" id="PRO_5043139229" evidence="2">
    <location>
        <begin position="31"/>
        <end position="141"/>
    </location>
</feature>
<feature type="compositionally biased region" description="Polar residues" evidence="1">
    <location>
        <begin position="116"/>
        <end position="126"/>
    </location>
</feature>
<evidence type="ECO:0000313" key="4">
    <source>
        <dbReference type="Proteomes" id="UP000271098"/>
    </source>
</evidence>
<evidence type="ECO:0000256" key="1">
    <source>
        <dbReference type="SAM" id="MobiDB-lite"/>
    </source>
</evidence>
<organism evidence="5">
    <name type="scientific">Gongylonema pulchrum</name>
    <dbReference type="NCBI Taxonomy" id="637853"/>
    <lineage>
        <taxon>Eukaryota</taxon>
        <taxon>Metazoa</taxon>
        <taxon>Ecdysozoa</taxon>
        <taxon>Nematoda</taxon>
        <taxon>Chromadorea</taxon>
        <taxon>Rhabditida</taxon>
        <taxon>Spirurina</taxon>
        <taxon>Spiruromorpha</taxon>
        <taxon>Spiruroidea</taxon>
        <taxon>Gongylonematidae</taxon>
        <taxon>Gongylonema</taxon>
    </lineage>
</organism>
<reference evidence="5" key="1">
    <citation type="submission" date="2016-06" db="UniProtKB">
        <authorList>
            <consortium name="WormBaseParasite"/>
        </authorList>
    </citation>
    <scope>IDENTIFICATION</scope>
</reference>
<dbReference type="EMBL" id="UYRT01096330">
    <property type="protein sequence ID" value="VDN40734.1"/>
    <property type="molecule type" value="Genomic_DNA"/>
</dbReference>
<sequence>MAASSSYRCPTSSATLLFYVSTFLLSDILAQSGPSDALQQIAAASNAASPSAADHSRFSRETKQSAPSFQSFGKNITLTKEDKIALAKVSEIADSVLNRLGLSSDFTGKRYKPSGQPYSSFQTGDLNSVVPEANQNRIDLQ</sequence>
<protein>
    <submittedName>
        <fullName evidence="5">RxLR effector candidate protein</fullName>
    </submittedName>
</protein>
<accession>A0A183EPN6</accession>